<feature type="coiled-coil region" evidence="8">
    <location>
        <begin position="136"/>
        <end position="163"/>
    </location>
</feature>
<feature type="chain" id="PRO_5019520473" evidence="10">
    <location>
        <begin position="20"/>
        <end position="547"/>
    </location>
</feature>
<dbReference type="GO" id="GO:1990281">
    <property type="term" value="C:efflux pump complex"/>
    <property type="evidence" value="ECO:0007669"/>
    <property type="project" value="TreeGrafter"/>
</dbReference>
<dbReference type="Pfam" id="PF02321">
    <property type="entry name" value="OEP"/>
    <property type="match status" value="2"/>
</dbReference>
<evidence type="ECO:0000256" key="3">
    <source>
        <dbReference type="ARBA" id="ARBA00022448"/>
    </source>
</evidence>
<evidence type="ECO:0000256" key="7">
    <source>
        <dbReference type="ARBA" id="ARBA00023237"/>
    </source>
</evidence>
<accession>A0A401IDZ5</accession>
<evidence type="ECO:0000256" key="10">
    <source>
        <dbReference type="SAM" id="SignalP"/>
    </source>
</evidence>
<dbReference type="EMBL" id="BDQK01000003">
    <property type="protein sequence ID" value="GBF79497.1"/>
    <property type="molecule type" value="Genomic_DNA"/>
</dbReference>
<evidence type="ECO:0000256" key="1">
    <source>
        <dbReference type="ARBA" id="ARBA00004442"/>
    </source>
</evidence>
<evidence type="ECO:0000256" key="5">
    <source>
        <dbReference type="ARBA" id="ARBA00022692"/>
    </source>
</evidence>
<evidence type="ECO:0000256" key="4">
    <source>
        <dbReference type="ARBA" id="ARBA00022452"/>
    </source>
</evidence>
<name>A0A401IDZ5_APHSA</name>
<keyword evidence="12" id="KW-1185">Reference proteome</keyword>
<evidence type="ECO:0000313" key="12">
    <source>
        <dbReference type="Proteomes" id="UP000287247"/>
    </source>
</evidence>
<evidence type="ECO:0000256" key="8">
    <source>
        <dbReference type="SAM" id="Coils"/>
    </source>
</evidence>
<evidence type="ECO:0000256" key="9">
    <source>
        <dbReference type="SAM" id="MobiDB-lite"/>
    </source>
</evidence>
<dbReference type="RefSeq" id="WP_124972270.1">
    <property type="nucleotide sequence ID" value="NZ_BDQK01000003.1"/>
</dbReference>
<feature type="compositionally biased region" description="Polar residues" evidence="9">
    <location>
        <begin position="65"/>
        <end position="93"/>
    </location>
</feature>
<dbReference type="GO" id="GO:0015562">
    <property type="term" value="F:efflux transmembrane transporter activity"/>
    <property type="evidence" value="ECO:0007669"/>
    <property type="project" value="InterPro"/>
</dbReference>
<dbReference type="Proteomes" id="UP000287247">
    <property type="component" value="Unassembled WGS sequence"/>
</dbReference>
<feature type="signal peptide" evidence="10">
    <location>
        <begin position="1"/>
        <end position="19"/>
    </location>
</feature>
<keyword evidence="3" id="KW-0813">Transport</keyword>
<sequence length="547" mass="60786">MFALRYCVSVSVGILIVLANGVSITAQTVSNPEATQTTEEPQPSSGASLLSLENEPSVTGVKTEPNVTSQNQVLEPSSPNSVNVGDQGLSSETTLEKLPPNNLNPSGNPLLFPTKPDEVKPKVRQPITLEQAISLALQNNKELQEARLLLEELKAELGVARADLFPSLDIEASLDRIRNDRVFGGGTDVLGTLLPETTTAETFTNVQSRASLTYTIYSGGERAARIARAEREVRRQDLGVEISTERIRFEATDNYYRLQNDDAQVAIAQAAVEDTTQSLRDAQLLEQAGLGTRFDVLRAEGDLATANEGLTRAIAAQRTSRRRLAETLSVGQHVELTAADEIAESGTWKLTLDQTIVRAYKNRAELEQELIQGEIAEQDREIALAQIRPQVDFTAFYFARENFDDAVPVLTDWTFETRVRWRLFDGGRAFEGARRAERRQDQANVRFANQRNEIRFQVEEAYNNLIANKENIASTRKNVERFEEALRLARLRFQAGVGTQTDVINAQRDLTDARGRFLQAIIGYNQSLNSLQRAVSNLPDGRLFQKP</sequence>
<comment type="similarity">
    <text evidence="2">Belongs to the outer membrane factor (OMF) (TC 1.B.17) family.</text>
</comment>
<protein>
    <submittedName>
        <fullName evidence="11">Transporter</fullName>
    </submittedName>
</protein>
<dbReference type="SUPFAM" id="SSF56954">
    <property type="entry name" value="Outer membrane efflux proteins (OEP)"/>
    <property type="match status" value="1"/>
</dbReference>
<comment type="caution">
    <text evidence="11">The sequence shown here is derived from an EMBL/GenBank/DDBJ whole genome shotgun (WGS) entry which is preliminary data.</text>
</comment>
<feature type="region of interest" description="Disordered" evidence="9">
    <location>
        <begin position="31"/>
        <end position="111"/>
    </location>
</feature>
<proteinExistence type="inferred from homology"/>
<keyword evidence="7" id="KW-0998">Cell outer membrane</keyword>
<dbReference type="GO" id="GO:0015288">
    <property type="term" value="F:porin activity"/>
    <property type="evidence" value="ECO:0007669"/>
    <property type="project" value="TreeGrafter"/>
</dbReference>
<dbReference type="InterPro" id="IPR051906">
    <property type="entry name" value="TolC-like"/>
</dbReference>
<reference evidence="12" key="1">
    <citation type="submission" date="2017-05" db="EMBL/GenBank/DDBJ databases">
        <title>Physiological properties and genetic analysis related to exopolysaccharide production of fresh-water unicellular cyanobacterium Aphanothece sacrum, Suizenji Nori, that has been cultured as a food source in Japan.</title>
        <authorList>
            <person name="Kanesaki Y."/>
            <person name="Yoshikawa S."/>
            <person name="Ohki K."/>
        </authorList>
    </citation>
    <scope>NUCLEOTIDE SEQUENCE [LARGE SCALE GENOMIC DNA]</scope>
    <source>
        <strain evidence="12">FPU1</strain>
    </source>
</reference>
<keyword evidence="8" id="KW-0175">Coiled coil</keyword>
<feature type="compositionally biased region" description="Low complexity" evidence="9">
    <location>
        <begin position="98"/>
        <end position="111"/>
    </location>
</feature>
<feature type="coiled-coil region" evidence="8">
    <location>
        <begin position="433"/>
        <end position="492"/>
    </location>
</feature>
<keyword evidence="4" id="KW-1134">Transmembrane beta strand</keyword>
<comment type="subcellular location">
    <subcellularLocation>
        <location evidence="1">Cell outer membrane</location>
    </subcellularLocation>
</comment>
<dbReference type="Gene3D" id="1.20.1600.10">
    <property type="entry name" value="Outer membrane efflux proteins (OEP)"/>
    <property type="match status" value="1"/>
</dbReference>
<dbReference type="GO" id="GO:0009279">
    <property type="term" value="C:cell outer membrane"/>
    <property type="evidence" value="ECO:0007669"/>
    <property type="project" value="UniProtKB-SubCell"/>
</dbReference>
<keyword evidence="6" id="KW-0472">Membrane</keyword>
<keyword evidence="5" id="KW-0812">Transmembrane</keyword>
<dbReference type="OrthoDB" id="501974at2"/>
<feature type="compositionally biased region" description="Polar residues" evidence="9">
    <location>
        <begin position="31"/>
        <end position="48"/>
    </location>
</feature>
<dbReference type="PANTHER" id="PTHR30026:SF21">
    <property type="entry name" value="SLR1270 PROTEIN"/>
    <property type="match status" value="1"/>
</dbReference>
<dbReference type="InterPro" id="IPR003423">
    <property type="entry name" value="OMP_efflux"/>
</dbReference>
<evidence type="ECO:0000313" key="11">
    <source>
        <dbReference type="EMBL" id="GBF79497.1"/>
    </source>
</evidence>
<keyword evidence="10" id="KW-0732">Signal</keyword>
<gene>
    <name evidence="11" type="ORF">AsFPU1_0893</name>
</gene>
<evidence type="ECO:0000256" key="2">
    <source>
        <dbReference type="ARBA" id="ARBA00007613"/>
    </source>
</evidence>
<evidence type="ECO:0000256" key="6">
    <source>
        <dbReference type="ARBA" id="ARBA00023136"/>
    </source>
</evidence>
<organism evidence="11 12">
    <name type="scientific">Aphanothece sacrum FPU1</name>
    <dbReference type="NCBI Taxonomy" id="1920663"/>
    <lineage>
        <taxon>Bacteria</taxon>
        <taxon>Bacillati</taxon>
        <taxon>Cyanobacteriota</taxon>
        <taxon>Cyanophyceae</taxon>
        <taxon>Oscillatoriophycideae</taxon>
        <taxon>Chroococcales</taxon>
        <taxon>Aphanothecaceae</taxon>
        <taxon>Aphanothece</taxon>
    </lineage>
</organism>
<dbReference type="PANTHER" id="PTHR30026">
    <property type="entry name" value="OUTER MEMBRANE PROTEIN TOLC"/>
    <property type="match status" value="1"/>
</dbReference>
<dbReference type="AlphaFoldDB" id="A0A401IDZ5"/>